<organism evidence="4 5">
    <name type="scientific">Streptacidiphilus fuscans</name>
    <dbReference type="NCBI Taxonomy" id="2789292"/>
    <lineage>
        <taxon>Bacteria</taxon>
        <taxon>Bacillati</taxon>
        <taxon>Actinomycetota</taxon>
        <taxon>Actinomycetes</taxon>
        <taxon>Kitasatosporales</taxon>
        <taxon>Streptomycetaceae</taxon>
        <taxon>Streptacidiphilus</taxon>
    </lineage>
</organism>
<dbReference type="InterPro" id="IPR013529">
    <property type="entry name" value="Glyco_hydro_42_N"/>
</dbReference>
<feature type="domain" description="Glycoside hydrolase family 42 N-terminal" evidence="3">
    <location>
        <begin position="64"/>
        <end position="288"/>
    </location>
</feature>
<proteinExistence type="predicted"/>
<evidence type="ECO:0000256" key="1">
    <source>
        <dbReference type="ARBA" id="ARBA00022801"/>
    </source>
</evidence>
<gene>
    <name evidence="4" type="ORF">I2501_14020</name>
</gene>
<comment type="caution">
    <text evidence="4">The sequence shown here is derived from an EMBL/GenBank/DDBJ whole genome shotgun (WGS) entry which is preliminary data.</text>
</comment>
<evidence type="ECO:0000256" key="2">
    <source>
        <dbReference type="ARBA" id="ARBA00023295"/>
    </source>
</evidence>
<dbReference type="SUPFAM" id="SSF51445">
    <property type="entry name" value="(Trans)glycosidases"/>
    <property type="match status" value="1"/>
</dbReference>
<dbReference type="Proteomes" id="UP000657385">
    <property type="component" value="Unassembled WGS sequence"/>
</dbReference>
<evidence type="ECO:0000313" key="5">
    <source>
        <dbReference type="Proteomes" id="UP000657385"/>
    </source>
</evidence>
<keyword evidence="5" id="KW-1185">Reference proteome</keyword>
<dbReference type="EMBL" id="JADPRT010000005">
    <property type="protein sequence ID" value="MBF9069137.1"/>
    <property type="molecule type" value="Genomic_DNA"/>
</dbReference>
<dbReference type="GO" id="GO:0004565">
    <property type="term" value="F:beta-galactosidase activity"/>
    <property type="evidence" value="ECO:0007669"/>
    <property type="project" value="InterPro"/>
</dbReference>
<evidence type="ECO:0000259" key="3">
    <source>
        <dbReference type="Pfam" id="PF02449"/>
    </source>
</evidence>
<dbReference type="RefSeq" id="WP_196194304.1">
    <property type="nucleotide sequence ID" value="NZ_JADPRT010000005.1"/>
</dbReference>
<dbReference type="GO" id="GO:0009341">
    <property type="term" value="C:beta-galactosidase complex"/>
    <property type="evidence" value="ECO:0007669"/>
    <property type="project" value="InterPro"/>
</dbReference>
<keyword evidence="1" id="KW-0378">Hydrolase</keyword>
<protein>
    <submittedName>
        <fullName evidence="4">Beta-galactosidase</fullName>
    </submittedName>
</protein>
<dbReference type="AlphaFoldDB" id="A0A931FBX7"/>
<dbReference type="Pfam" id="PF02449">
    <property type="entry name" value="Glyco_hydro_42"/>
    <property type="match status" value="1"/>
</dbReference>
<accession>A0A931FBX7</accession>
<evidence type="ECO:0000313" key="4">
    <source>
        <dbReference type="EMBL" id="MBF9069137.1"/>
    </source>
</evidence>
<dbReference type="GO" id="GO:0005975">
    <property type="term" value="P:carbohydrate metabolic process"/>
    <property type="evidence" value="ECO:0007669"/>
    <property type="project" value="InterPro"/>
</dbReference>
<sequence length="603" mass="62829">MHRHRARKYLIPIPVALLAVLAVVGAALTFPGFGAKASAATAGSTLWSTQLKWDDNGTAWSEASFAALKAKGLSQAEIDMSWNTVEPARGSFTYAELDQEIANANAAGVHLVLIFWYSGWSGSPASWVTSHETTASGAQSATPAWWDPTDEPAYLTYVTDTVKHVAGEAGYGGSILDYGRLDSVWDSTVSGQVDGWAQADVNEFHNVYLPQTYSTIGAFNSANKTSYSSFSQVPAATPGQPLASVYQLFRLWSVQQVYGQLTADVRAVSASTPLYYYFGGHVGNFANYENVPEVFFGLAKKYDVTVIQDCSESTGIDLLFAALGRAYGVPVATEWTAPSDSTQLAAQAVQWIGNYPMMLPEGGGTDFFIHDGTQKDTVAFPIYTGWLANLKGLSGSYPQQPVAVYLDDSLAYGNTAGGALGAPENAIASLWDGYQAGFSVVTSEEVATGIVKLSQYRAVLPINGVDANLTAYQKAGGKLLTAGSQLAQYAPAYASLSNSGIVQVVPVVDAARTGAQLTLADINSGTAYNDPVTVNPTGLGLAAGTYHLVNAAGTAIPQVAVSGGICASASLSAASLSEWSVVAGAAPAGTPTPAGCGTGTAAK</sequence>
<reference evidence="4" key="1">
    <citation type="submission" date="2020-11" db="EMBL/GenBank/DDBJ databases">
        <title>Isolation and identification of active actinomycetes.</title>
        <authorList>
            <person name="Yu B."/>
        </authorList>
    </citation>
    <scope>NUCLEOTIDE SEQUENCE</scope>
    <source>
        <strain evidence="4">NEAU-YB345</strain>
    </source>
</reference>
<dbReference type="InterPro" id="IPR017853">
    <property type="entry name" value="GH"/>
</dbReference>
<keyword evidence="2" id="KW-0326">Glycosidase</keyword>
<name>A0A931FBX7_9ACTN</name>
<dbReference type="Gene3D" id="3.20.20.80">
    <property type="entry name" value="Glycosidases"/>
    <property type="match status" value="1"/>
</dbReference>